<dbReference type="OrthoDB" id="3057283at2759"/>
<evidence type="ECO:0000313" key="1">
    <source>
        <dbReference type="EMBL" id="KAF9460191.1"/>
    </source>
</evidence>
<protein>
    <submittedName>
        <fullName evidence="1">Uncharacterized protein</fullName>
    </submittedName>
</protein>
<dbReference type="SUPFAM" id="SSF52047">
    <property type="entry name" value="RNI-like"/>
    <property type="match status" value="1"/>
</dbReference>
<accession>A0A9P6CC26</accession>
<reference evidence="1" key="1">
    <citation type="submission" date="2020-11" db="EMBL/GenBank/DDBJ databases">
        <authorList>
            <consortium name="DOE Joint Genome Institute"/>
            <person name="Ahrendt S."/>
            <person name="Riley R."/>
            <person name="Andreopoulos W."/>
            <person name="Labutti K."/>
            <person name="Pangilinan J."/>
            <person name="Ruiz-Duenas F.J."/>
            <person name="Barrasa J.M."/>
            <person name="Sanchez-Garcia M."/>
            <person name="Camarero S."/>
            <person name="Miyauchi S."/>
            <person name="Serrano A."/>
            <person name="Linde D."/>
            <person name="Babiker R."/>
            <person name="Drula E."/>
            <person name="Ayuso-Fernandez I."/>
            <person name="Pacheco R."/>
            <person name="Padilla G."/>
            <person name="Ferreira P."/>
            <person name="Barriuso J."/>
            <person name="Kellner H."/>
            <person name="Castanera R."/>
            <person name="Alfaro M."/>
            <person name="Ramirez L."/>
            <person name="Pisabarro A.G."/>
            <person name="Kuo A."/>
            <person name="Tritt A."/>
            <person name="Lipzen A."/>
            <person name="He G."/>
            <person name="Yan M."/>
            <person name="Ng V."/>
            <person name="Cullen D."/>
            <person name="Martin F."/>
            <person name="Rosso M.-N."/>
            <person name="Henrissat B."/>
            <person name="Hibbett D."/>
            <person name="Martinez A.T."/>
            <person name="Grigoriev I.V."/>
        </authorList>
    </citation>
    <scope>NUCLEOTIDE SEQUENCE</scope>
    <source>
        <strain evidence="1">CBS 247.69</strain>
    </source>
</reference>
<dbReference type="AlphaFoldDB" id="A0A9P6CC26"/>
<sequence length="252" mass="28097">MDPSLLHLYLPWDQVTHLILSPNLCIRESVIVAILLRCINLVQCRIAAPSGGLEENQPTLIRLEHLEALELMHTRFGRNQILKRLAFPSLKRLIIKSHDGVRIPLDDIATSILGSGCELEVLHDRAYLQTDIALAFINNIPSITDLLVEGIPILAGVLGCIARDHLLPNLRTIECRTYEVFEVTPGKLIESLGDDGFMEPLLDGNVPLSVHIVTNSKWHSIAHLMGSLQRNRLTVIFQQIVGSLYGTECELL</sequence>
<keyword evidence="2" id="KW-1185">Reference proteome</keyword>
<organism evidence="1 2">
    <name type="scientific">Collybia nuda</name>
    <dbReference type="NCBI Taxonomy" id="64659"/>
    <lineage>
        <taxon>Eukaryota</taxon>
        <taxon>Fungi</taxon>
        <taxon>Dikarya</taxon>
        <taxon>Basidiomycota</taxon>
        <taxon>Agaricomycotina</taxon>
        <taxon>Agaricomycetes</taxon>
        <taxon>Agaricomycetidae</taxon>
        <taxon>Agaricales</taxon>
        <taxon>Tricholomatineae</taxon>
        <taxon>Clitocybaceae</taxon>
        <taxon>Collybia</taxon>
    </lineage>
</organism>
<name>A0A9P6CC26_9AGAR</name>
<dbReference type="Proteomes" id="UP000807353">
    <property type="component" value="Unassembled WGS sequence"/>
</dbReference>
<gene>
    <name evidence="1" type="ORF">BDZ94DRAFT_1266607</name>
</gene>
<evidence type="ECO:0000313" key="2">
    <source>
        <dbReference type="Proteomes" id="UP000807353"/>
    </source>
</evidence>
<comment type="caution">
    <text evidence="1">The sequence shown here is derived from an EMBL/GenBank/DDBJ whole genome shotgun (WGS) entry which is preliminary data.</text>
</comment>
<dbReference type="EMBL" id="MU150303">
    <property type="protein sequence ID" value="KAF9460191.1"/>
    <property type="molecule type" value="Genomic_DNA"/>
</dbReference>
<proteinExistence type="predicted"/>